<sequence>MDGRGNKDAANFFNRIKNVEVLKSPYPRHLGQPSRGSGLTVSSTRPIMTGNASSGAPPGSMRPISTHNAPTWHHPIPRHGENAVSPASISRRINGGPVFDHKVSVSHRSPSKYPVSVQPIRTRPHSLPDQRFIPGSTLPAHVLAANTTQCHINSWSAYLDSTRGAVCVHGKIMRADGRQAVRRSSAIIKVVDGRTLLTNKGTYYVLVGPADIEAMRLNGFPEHLIPYFAEGFPQNWKQLIEADFGRKSPGAHYEAPPASAPRTSITSKQSPTPLRRDESTEDYVGFESLSSSVLSDKTYAQQTIFYKSPAAANTEAKSHKTSSVYSSGASLFARGGFGRSAPQKNNQLSADKQAEFVLEESHSFEDGGIDRITECDEEQTSRADTGCEDAAVTVDEAQNSPIPQSSCTTGLDSEDLHDSPELAARQPALLESIEENDIDKLDKMFENASKRLVPVRSRPAASSAKRNVPKRIFDSSDESSQPSLTLKPNLDSTSKKESNVFMDTPTKQSRRKATPTTPTTRSSANRTPITPKASLPSGQAGTPTSTRRKRPATKPVSTRSKAAQESVASAVLAAESDDFPQDLPLDLNADSESDKESGDKPVDTPSSSTVTPKRRIVKPFFRYTEPKPFSTSVTRSGRKVRRPQDWWANAQGHLDESGISNHAEPSIKIKWGSGEAVVVKDGKRVRLSDYYLQGGDDKPLF</sequence>
<reference evidence="1" key="1">
    <citation type="submission" date="2022-07" db="EMBL/GenBank/DDBJ databases">
        <title>Phylogenomic reconstructions and comparative analyses of Kickxellomycotina fungi.</title>
        <authorList>
            <person name="Reynolds N.K."/>
            <person name="Stajich J.E."/>
            <person name="Barry K."/>
            <person name="Grigoriev I.V."/>
            <person name="Crous P."/>
            <person name="Smith M.E."/>
        </authorList>
    </citation>
    <scope>NUCLEOTIDE SEQUENCE</scope>
    <source>
        <strain evidence="1">Benny 63K</strain>
    </source>
</reference>
<evidence type="ECO:0000313" key="2">
    <source>
        <dbReference type="Proteomes" id="UP001150581"/>
    </source>
</evidence>
<comment type="caution">
    <text evidence="1">The sequence shown here is derived from an EMBL/GenBank/DDBJ whole genome shotgun (WGS) entry which is preliminary data.</text>
</comment>
<keyword evidence="2" id="KW-1185">Reference proteome</keyword>
<organism evidence="1 2">
    <name type="scientific">Kickxella alabastrina</name>
    <dbReference type="NCBI Taxonomy" id="61397"/>
    <lineage>
        <taxon>Eukaryota</taxon>
        <taxon>Fungi</taxon>
        <taxon>Fungi incertae sedis</taxon>
        <taxon>Zoopagomycota</taxon>
        <taxon>Kickxellomycotina</taxon>
        <taxon>Kickxellomycetes</taxon>
        <taxon>Kickxellales</taxon>
        <taxon>Kickxellaceae</taxon>
        <taxon>Kickxella</taxon>
    </lineage>
</organism>
<dbReference type="EMBL" id="JANBPG010002993">
    <property type="protein sequence ID" value="KAJ1883990.1"/>
    <property type="molecule type" value="Genomic_DNA"/>
</dbReference>
<proteinExistence type="predicted"/>
<gene>
    <name evidence="1" type="ORF">LPJ66_010827</name>
</gene>
<dbReference type="Proteomes" id="UP001150581">
    <property type="component" value="Unassembled WGS sequence"/>
</dbReference>
<feature type="non-terminal residue" evidence="1">
    <location>
        <position position="701"/>
    </location>
</feature>
<name>A0ACC1HZU7_9FUNG</name>
<protein>
    <submittedName>
        <fullName evidence="1">Uncharacterized protein</fullName>
    </submittedName>
</protein>
<evidence type="ECO:0000313" key="1">
    <source>
        <dbReference type="EMBL" id="KAJ1883990.1"/>
    </source>
</evidence>
<accession>A0ACC1HZU7</accession>